<dbReference type="SUPFAM" id="SSF46785">
    <property type="entry name" value="Winged helix' DNA-binding domain"/>
    <property type="match status" value="1"/>
</dbReference>
<accession>A0ABR0EF80</accession>
<gene>
    <name evidence="5" type="ORF">PRZ48_008328</name>
</gene>
<dbReference type="PANTHER" id="PTHR43712">
    <property type="entry name" value="PUTATIVE (AFU_ORTHOLOGUE AFUA_4G14580)-RELATED"/>
    <property type="match status" value="1"/>
</dbReference>
<keyword evidence="1" id="KW-0489">Methyltransferase</keyword>
<evidence type="ECO:0000313" key="6">
    <source>
        <dbReference type="Proteomes" id="UP001305779"/>
    </source>
</evidence>
<evidence type="ECO:0000256" key="1">
    <source>
        <dbReference type="ARBA" id="ARBA00022603"/>
    </source>
</evidence>
<dbReference type="InterPro" id="IPR016461">
    <property type="entry name" value="COMT-like"/>
</dbReference>
<evidence type="ECO:0000313" key="5">
    <source>
        <dbReference type="EMBL" id="KAK4500142.1"/>
    </source>
</evidence>
<dbReference type="PROSITE" id="PS51683">
    <property type="entry name" value="SAM_OMT_II"/>
    <property type="match status" value="1"/>
</dbReference>
<reference evidence="5 6" key="1">
    <citation type="journal article" date="2023" name="G3 (Bethesda)">
        <title>A chromosome-level genome assembly of Zasmidium syzygii isolated from banana leaves.</title>
        <authorList>
            <person name="van Westerhoven A.C."/>
            <person name="Mehrabi R."/>
            <person name="Talebi R."/>
            <person name="Steentjes M.B.F."/>
            <person name="Corcolon B."/>
            <person name="Chong P.A."/>
            <person name="Kema G.H.J."/>
            <person name="Seidl M.F."/>
        </authorList>
    </citation>
    <scope>NUCLEOTIDE SEQUENCE [LARGE SCALE GENOMIC DNA]</scope>
    <source>
        <strain evidence="5 6">P124</strain>
    </source>
</reference>
<keyword evidence="3" id="KW-0949">S-adenosyl-L-methionine</keyword>
<comment type="caution">
    <text evidence="5">The sequence shown here is derived from an EMBL/GenBank/DDBJ whole genome shotgun (WGS) entry which is preliminary data.</text>
</comment>
<dbReference type="EMBL" id="JAXOVC010000006">
    <property type="protein sequence ID" value="KAK4500142.1"/>
    <property type="molecule type" value="Genomic_DNA"/>
</dbReference>
<organism evidence="5 6">
    <name type="scientific">Zasmidium cellare</name>
    <name type="common">Wine cellar mold</name>
    <name type="synonym">Racodium cellare</name>
    <dbReference type="NCBI Taxonomy" id="395010"/>
    <lineage>
        <taxon>Eukaryota</taxon>
        <taxon>Fungi</taxon>
        <taxon>Dikarya</taxon>
        <taxon>Ascomycota</taxon>
        <taxon>Pezizomycotina</taxon>
        <taxon>Dothideomycetes</taxon>
        <taxon>Dothideomycetidae</taxon>
        <taxon>Mycosphaerellales</taxon>
        <taxon>Mycosphaerellaceae</taxon>
        <taxon>Zasmidium</taxon>
    </lineage>
</organism>
<name>A0ABR0EF80_ZASCE</name>
<dbReference type="InterPro" id="IPR036390">
    <property type="entry name" value="WH_DNA-bd_sf"/>
</dbReference>
<dbReference type="PANTHER" id="PTHR43712:SF19">
    <property type="entry name" value="DUAL O-METHYLTRANSFERASE_FAD-DEPENDENT MONOOXYGENASE ELCB"/>
    <property type="match status" value="1"/>
</dbReference>
<keyword evidence="6" id="KW-1185">Reference proteome</keyword>
<proteinExistence type="predicted"/>
<evidence type="ECO:0000259" key="4">
    <source>
        <dbReference type="Pfam" id="PF00891"/>
    </source>
</evidence>
<dbReference type="Gene3D" id="3.40.50.150">
    <property type="entry name" value="Vaccinia Virus protein VP39"/>
    <property type="match status" value="1"/>
</dbReference>
<dbReference type="SUPFAM" id="SSF53335">
    <property type="entry name" value="S-adenosyl-L-methionine-dependent methyltransferases"/>
    <property type="match status" value="1"/>
</dbReference>
<dbReference type="CDD" id="cd02440">
    <property type="entry name" value="AdoMet_MTases"/>
    <property type="match status" value="1"/>
</dbReference>
<evidence type="ECO:0000256" key="2">
    <source>
        <dbReference type="ARBA" id="ARBA00022679"/>
    </source>
</evidence>
<protein>
    <recommendedName>
        <fullName evidence="4">O-methyltransferase C-terminal domain-containing protein</fullName>
    </recommendedName>
</protein>
<feature type="domain" description="O-methyltransferase C-terminal" evidence="4">
    <location>
        <begin position="209"/>
        <end position="406"/>
    </location>
</feature>
<dbReference type="InterPro" id="IPR029063">
    <property type="entry name" value="SAM-dependent_MTases_sf"/>
</dbReference>
<dbReference type="Proteomes" id="UP001305779">
    <property type="component" value="Unassembled WGS sequence"/>
</dbReference>
<dbReference type="InterPro" id="IPR001077">
    <property type="entry name" value="COMT_C"/>
</dbReference>
<dbReference type="Pfam" id="PF00891">
    <property type="entry name" value="Methyltransf_2"/>
    <property type="match status" value="1"/>
</dbReference>
<evidence type="ECO:0000256" key="3">
    <source>
        <dbReference type="ARBA" id="ARBA00022691"/>
    </source>
</evidence>
<keyword evidence="2" id="KW-0808">Transferase</keyword>
<sequence>MGSMGKSQTLVEFADQVADIARAIAAFCKSRGHPEPTLHPSETEKALDILPADAPLDVQIARQDLIDAAKRVQQITTDPAQFLPELAVYPQHIACIQWLCRFHITGLVPSPGTISYEELANLASVPLGVLKSVVRMAICANFFDEPKPGHVAHSRLSAHFAKSAALQDWAEFLADATVPMAIRFADATQRWGATKSKTETAFNIALDTDLPFFDYLNKTPDFRKRFAGYMQCVTSTQGTAIEHLIEGFDWAGVGNGLVVDVGGSSGHASIALARSYPKLRLIVQDLPQVIETSSAQASGLEPSVKSRVTFQGHSFFEPQPVKDADVYLLRMILHDWPHDEAKTILTHIRQAMKPTARLVIMDTALPEPGTISLSQESQLRVRDLTMRETFNAHEREMEEWRALLEEVDKKWKVKRAVQPFGSNLSVIEIA</sequence>